<accession>A0A2B7IHI8</accession>
<evidence type="ECO:0000313" key="2">
    <source>
        <dbReference type="Proteomes" id="UP000226191"/>
    </source>
</evidence>
<dbReference type="Proteomes" id="UP000226191">
    <property type="component" value="Unassembled WGS sequence"/>
</dbReference>
<name>A0A2B7IHI8_CUTAC</name>
<dbReference type="Pfam" id="PF11452">
    <property type="entry name" value="DUF3000"/>
    <property type="match status" value="1"/>
</dbReference>
<gene>
    <name evidence="1" type="ORF">B1B09_02640</name>
</gene>
<comment type="caution">
    <text evidence="1">The sequence shown here is derived from an EMBL/GenBank/DDBJ whole genome shotgun (WGS) entry which is preliminary data.</text>
</comment>
<proteinExistence type="predicted"/>
<dbReference type="AlphaFoldDB" id="A0A2B7IHI8"/>
<reference evidence="1 2" key="1">
    <citation type="submission" date="2017-02" db="EMBL/GenBank/DDBJ databases">
        <title>Prevalence of linear plasmids in Cutibacterium acnes isolates obtained from cancerous prostatic tissue.</title>
        <authorList>
            <person name="Davidsson S."/>
            <person name="Bruggemann H."/>
        </authorList>
    </citation>
    <scope>NUCLEOTIDE SEQUENCE [LARGE SCALE GENOMIC DNA]</scope>
    <source>
        <strain evidence="1 2">11-78</strain>
    </source>
</reference>
<evidence type="ECO:0000313" key="1">
    <source>
        <dbReference type="EMBL" id="PGF36536.1"/>
    </source>
</evidence>
<dbReference type="OMA" id="LEIRASW"/>
<dbReference type="RefSeq" id="WP_002515032.1">
    <property type="nucleotide sequence ID" value="NZ_AP019664.1"/>
</dbReference>
<dbReference type="EMBL" id="MVCE01000001">
    <property type="protein sequence ID" value="PGF36536.1"/>
    <property type="molecule type" value="Genomic_DNA"/>
</dbReference>
<sequence>MYPVVFDELRSRILGYSWSDKLEVHEIPAPTRISPFSVAIEGSVAIREDELGSGRLILLHDPSGSEAWQGTSRFVAMIRADVDPSMASDPLVGRVAWSWLTDSLESHHAVYHAEAGTVTSVVSRPFGQLAADPESNHIELRASWTPTFSTAEDVDSHLGSWSDLCLLSCGVSPIPDDIAAISPRRAEFA</sequence>
<dbReference type="GeneID" id="92857032"/>
<dbReference type="OrthoDB" id="3210980at2"/>
<dbReference type="InterPro" id="IPR021555">
    <property type="entry name" value="DUF3000"/>
</dbReference>
<protein>
    <submittedName>
        <fullName evidence="1">Uncharacterized protein</fullName>
    </submittedName>
</protein>
<organism evidence="1 2">
    <name type="scientific">Cutibacterium acnes</name>
    <name type="common">Propionibacterium acnes</name>
    <dbReference type="NCBI Taxonomy" id="1747"/>
    <lineage>
        <taxon>Bacteria</taxon>
        <taxon>Bacillati</taxon>
        <taxon>Actinomycetota</taxon>
        <taxon>Actinomycetes</taxon>
        <taxon>Propionibacteriales</taxon>
        <taxon>Propionibacteriaceae</taxon>
        <taxon>Cutibacterium</taxon>
    </lineage>
</organism>